<accession>A0A554XC87</accession>
<reference evidence="2 3" key="1">
    <citation type="submission" date="2019-07" db="EMBL/GenBank/DDBJ databases">
        <title>Tepidimonas taiwanensis I1-1 draft genome.</title>
        <authorList>
            <person name="Da Costa M.S."/>
            <person name="Froufe H.J.C."/>
            <person name="Egas C."/>
            <person name="Albuquerque L."/>
        </authorList>
    </citation>
    <scope>NUCLEOTIDE SEQUENCE [LARGE SCALE GENOMIC DNA]</scope>
    <source>
        <strain evidence="2 3">I1-1</strain>
    </source>
</reference>
<feature type="region of interest" description="Disordered" evidence="1">
    <location>
        <begin position="51"/>
        <end position="70"/>
    </location>
</feature>
<dbReference type="Pfam" id="PF05489">
    <property type="entry name" value="Phage_tail_X"/>
    <property type="match status" value="1"/>
</dbReference>
<dbReference type="RefSeq" id="WP_143897444.1">
    <property type="nucleotide sequence ID" value="NZ_CP083911.1"/>
</dbReference>
<sequence length="70" mass="7708">MMPIYTTQQDGERLDLICYRWYGTLAGRMVERVLEANPGLAARDPANLPARTSIAMPPAPARATPAPRII</sequence>
<evidence type="ECO:0000256" key="1">
    <source>
        <dbReference type="SAM" id="MobiDB-lite"/>
    </source>
</evidence>
<dbReference type="OrthoDB" id="8759063at2"/>
<dbReference type="AlphaFoldDB" id="A0A554XC87"/>
<organism evidence="2 3">
    <name type="scientific">Tepidimonas taiwanensis</name>
    <dbReference type="NCBI Taxonomy" id="307486"/>
    <lineage>
        <taxon>Bacteria</taxon>
        <taxon>Pseudomonadati</taxon>
        <taxon>Pseudomonadota</taxon>
        <taxon>Betaproteobacteria</taxon>
        <taxon>Burkholderiales</taxon>
        <taxon>Tepidimonas</taxon>
    </lineage>
</organism>
<gene>
    <name evidence="2" type="ORF">Ttaiw_00653</name>
</gene>
<feature type="compositionally biased region" description="Low complexity" evidence="1">
    <location>
        <begin position="61"/>
        <end position="70"/>
    </location>
</feature>
<evidence type="ECO:0000313" key="3">
    <source>
        <dbReference type="Proteomes" id="UP000317763"/>
    </source>
</evidence>
<proteinExistence type="predicted"/>
<name>A0A554XC87_9BURK</name>
<protein>
    <submittedName>
        <fullName evidence="2">Phage Tail Protein X</fullName>
    </submittedName>
</protein>
<dbReference type="EMBL" id="VJOM01000004">
    <property type="protein sequence ID" value="TSE33399.1"/>
    <property type="molecule type" value="Genomic_DNA"/>
</dbReference>
<comment type="caution">
    <text evidence="2">The sequence shown here is derived from an EMBL/GenBank/DDBJ whole genome shotgun (WGS) entry which is preliminary data.</text>
</comment>
<evidence type="ECO:0000313" key="2">
    <source>
        <dbReference type="EMBL" id="TSE33399.1"/>
    </source>
</evidence>
<dbReference type="Proteomes" id="UP000317763">
    <property type="component" value="Unassembled WGS sequence"/>
</dbReference>
<keyword evidence="3" id="KW-1185">Reference proteome</keyword>
<dbReference type="InterPro" id="IPR008861">
    <property type="entry name" value="GpX-like"/>
</dbReference>